<keyword evidence="2" id="KW-0520">NAD</keyword>
<dbReference type="Pfam" id="PF01494">
    <property type="entry name" value="FAD_binding_3"/>
    <property type="match status" value="1"/>
</dbReference>
<dbReference type="PRINTS" id="PR00420">
    <property type="entry name" value="RNGMNOXGNASE"/>
</dbReference>
<dbReference type="InterPro" id="IPR002938">
    <property type="entry name" value="FAD-bd"/>
</dbReference>
<dbReference type="RefSeq" id="WP_203906930.1">
    <property type="nucleotide sequence ID" value="NZ_BONY01000005.1"/>
</dbReference>
<organism evidence="4 5">
    <name type="scientific">Rhizocola hellebori</name>
    <dbReference type="NCBI Taxonomy" id="1392758"/>
    <lineage>
        <taxon>Bacteria</taxon>
        <taxon>Bacillati</taxon>
        <taxon>Actinomycetota</taxon>
        <taxon>Actinomycetes</taxon>
        <taxon>Micromonosporales</taxon>
        <taxon>Micromonosporaceae</taxon>
        <taxon>Rhizocola</taxon>
    </lineage>
</organism>
<gene>
    <name evidence="4" type="ORF">Rhe02_10700</name>
</gene>
<proteinExistence type="predicted"/>
<dbReference type="Gene3D" id="3.50.50.60">
    <property type="entry name" value="FAD/NAD(P)-binding domain"/>
    <property type="match status" value="1"/>
</dbReference>
<dbReference type="NCBIfam" id="NF006091">
    <property type="entry name" value="PRK08243.1"/>
    <property type="match status" value="1"/>
</dbReference>
<sequence length="386" mass="41822">MTVAIVGAGASGLTLAALLQRAGVSFVVLEVRSRSYVEERQRAGVLDYSAGQVYVKAGLEEAILGGVPLDDLLEIRYEGSARFLNVAQLAGGQHSYVVPQQLLVRRLIAMLVDSGADIRFGVSGVELHGIDQSRPRVTYLDEHGVPGEIECDFVAGCDGFHGVSRTSIPQEALTTYTFEHDIGWFTVLADSPAPKHALLAISSHGFAAQFARGPKASRFYLQHRPDAKDRLEDDEWIWTQLRLRLGDDGLPAGAITSRDHVEMRSFVVEPISYGRLFLVGDAAHIITPMGAKGMNLAVVEAAALAEALVAAQQGDSGRLASYSATCLHRTWNYQEFSRWMTEMVHDAGDDSLAGPFRRQLAKARLDRLFTSPPAAAAFADLMAGIS</sequence>
<evidence type="ECO:0000256" key="2">
    <source>
        <dbReference type="ARBA" id="ARBA00023027"/>
    </source>
</evidence>
<comment type="caution">
    <text evidence="4">The sequence shown here is derived from an EMBL/GenBank/DDBJ whole genome shotgun (WGS) entry which is preliminary data.</text>
</comment>
<dbReference type="Gene3D" id="3.30.9.10">
    <property type="entry name" value="D-Amino Acid Oxidase, subunit A, domain 2"/>
    <property type="match status" value="1"/>
</dbReference>
<evidence type="ECO:0000259" key="3">
    <source>
        <dbReference type="Pfam" id="PF01494"/>
    </source>
</evidence>
<dbReference type="GO" id="GO:0016491">
    <property type="term" value="F:oxidoreductase activity"/>
    <property type="evidence" value="ECO:0007669"/>
    <property type="project" value="UniProtKB-KW"/>
</dbReference>
<dbReference type="InterPro" id="IPR036188">
    <property type="entry name" value="FAD/NAD-bd_sf"/>
</dbReference>
<dbReference type="Proteomes" id="UP000612899">
    <property type="component" value="Unassembled WGS sequence"/>
</dbReference>
<dbReference type="SUPFAM" id="SSF51905">
    <property type="entry name" value="FAD/NAD(P)-binding domain"/>
    <property type="match status" value="1"/>
</dbReference>
<keyword evidence="1" id="KW-0560">Oxidoreductase</keyword>
<dbReference type="PANTHER" id="PTHR43476">
    <property type="entry name" value="3-(3-HYDROXY-PHENYL)PROPIONATE/3-HYDROXYCINNAMIC ACID HYDROXYLASE"/>
    <property type="match status" value="1"/>
</dbReference>
<protein>
    <submittedName>
        <fullName evidence="4">4-hydroxybenzoate 3-monooxygenase</fullName>
    </submittedName>
</protein>
<accession>A0A8J3Q308</accession>
<dbReference type="AlphaFoldDB" id="A0A8J3Q308"/>
<dbReference type="PANTHER" id="PTHR43476:SF4">
    <property type="entry name" value="BLR0106 PROTEIN"/>
    <property type="match status" value="1"/>
</dbReference>
<dbReference type="SUPFAM" id="SSF54373">
    <property type="entry name" value="FAD-linked reductases, C-terminal domain"/>
    <property type="match status" value="1"/>
</dbReference>
<keyword evidence="5" id="KW-1185">Reference proteome</keyword>
<dbReference type="InterPro" id="IPR050631">
    <property type="entry name" value="PheA/TfdB_FAD_monoxygenase"/>
</dbReference>
<evidence type="ECO:0000256" key="1">
    <source>
        <dbReference type="ARBA" id="ARBA00023002"/>
    </source>
</evidence>
<evidence type="ECO:0000313" key="4">
    <source>
        <dbReference type="EMBL" id="GIH03003.1"/>
    </source>
</evidence>
<name>A0A8J3Q308_9ACTN</name>
<dbReference type="GO" id="GO:0071949">
    <property type="term" value="F:FAD binding"/>
    <property type="evidence" value="ECO:0007669"/>
    <property type="project" value="InterPro"/>
</dbReference>
<evidence type="ECO:0000313" key="5">
    <source>
        <dbReference type="Proteomes" id="UP000612899"/>
    </source>
</evidence>
<dbReference type="EMBL" id="BONY01000005">
    <property type="protein sequence ID" value="GIH03003.1"/>
    <property type="molecule type" value="Genomic_DNA"/>
</dbReference>
<feature type="domain" description="FAD-binding" evidence="3">
    <location>
        <begin position="2"/>
        <end position="336"/>
    </location>
</feature>
<reference evidence="4" key="1">
    <citation type="submission" date="2021-01" db="EMBL/GenBank/DDBJ databases">
        <title>Whole genome shotgun sequence of Rhizocola hellebori NBRC 109834.</title>
        <authorList>
            <person name="Komaki H."/>
            <person name="Tamura T."/>
        </authorList>
    </citation>
    <scope>NUCLEOTIDE SEQUENCE</scope>
    <source>
        <strain evidence="4">NBRC 109834</strain>
    </source>
</reference>